<dbReference type="SMART" id="SM00487">
    <property type="entry name" value="DEXDc"/>
    <property type="match status" value="1"/>
</dbReference>
<dbReference type="GO" id="GO:0016887">
    <property type="term" value="F:ATP hydrolysis activity"/>
    <property type="evidence" value="ECO:0007669"/>
    <property type="project" value="RHEA"/>
</dbReference>
<dbReference type="AlphaFoldDB" id="A0A4Z0R2S3"/>
<keyword evidence="6 8" id="KW-0067">ATP-binding</keyword>
<evidence type="ECO:0000256" key="6">
    <source>
        <dbReference type="ARBA" id="ARBA00022840"/>
    </source>
</evidence>
<accession>A0A4Z0R2S3</accession>
<dbReference type="PROSITE" id="PS51192">
    <property type="entry name" value="HELICASE_ATP_BIND_1"/>
    <property type="match status" value="1"/>
</dbReference>
<comment type="function">
    <text evidence="8">3'-5' exonuclease.</text>
</comment>
<dbReference type="Proteomes" id="UP000298460">
    <property type="component" value="Unassembled WGS sequence"/>
</dbReference>
<dbReference type="FunFam" id="3.30.420.10:FF:000045">
    <property type="entry name" value="3'-5' exonuclease DinG"/>
    <property type="match status" value="1"/>
</dbReference>
<comment type="caution">
    <text evidence="11">The sequence shown here is derived from an EMBL/GenBank/DDBJ whole genome shotgun (WGS) entry which is preliminary data.</text>
</comment>
<dbReference type="InterPro" id="IPR027417">
    <property type="entry name" value="P-loop_NTPase"/>
</dbReference>
<keyword evidence="5 8" id="KW-0269">Exonuclease</keyword>
<dbReference type="GO" id="GO:0043139">
    <property type="term" value="F:5'-3' DNA helicase activity"/>
    <property type="evidence" value="ECO:0007669"/>
    <property type="project" value="UniProtKB-EC"/>
</dbReference>
<dbReference type="Pfam" id="PF13307">
    <property type="entry name" value="Helicase_C_2"/>
    <property type="match status" value="1"/>
</dbReference>
<dbReference type="Pfam" id="PF00929">
    <property type="entry name" value="RNase_T"/>
    <property type="match status" value="1"/>
</dbReference>
<dbReference type="GO" id="GO:0006139">
    <property type="term" value="P:nucleobase-containing compound metabolic process"/>
    <property type="evidence" value="ECO:0007669"/>
    <property type="project" value="InterPro"/>
</dbReference>
<keyword evidence="12" id="KW-1185">Reference proteome</keyword>
<evidence type="ECO:0000256" key="1">
    <source>
        <dbReference type="ARBA" id="ARBA00001966"/>
    </source>
</evidence>
<feature type="domain" description="Helicase ATP-binding" evidence="9">
    <location>
        <begin position="270"/>
        <end position="478"/>
    </location>
</feature>
<evidence type="ECO:0000313" key="12">
    <source>
        <dbReference type="Proteomes" id="UP000298460"/>
    </source>
</evidence>
<dbReference type="InterPro" id="IPR006310">
    <property type="entry name" value="DinG"/>
</dbReference>
<dbReference type="OrthoDB" id="9803913at2"/>
<evidence type="ECO:0000256" key="5">
    <source>
        <dbReference type="ARBA" id="ARBA00022839"/>
    </source>
</evidence>
<dbReference type="InterPro" id="IPR014013">
    <property type="entry name" value="Helic_SF1/SF2_ATP-bd_DinG/Rad3"/>
</dbReference>
<dbReference type="PANTHER" id="PTHR11472">
    <property type="entry name" value="DNA REPAIR DEAD HELICASE RAD3/XP-D SUBFAMILY MEMBER"/>
    <property type="match status" value="1"/>
</dbReference>
<evidence type="ECO:0000256" key="7">
    <source>
        <dbReference type="ARBA" id="ARBA00048954"/>
    </source>
</evidence>
<dbReference type="Pfam" id="PF00270">
    <property type="entry name" value="DEAD"/>
    <property type="match status" value="1"/>
</dbReference>
<dbReference type="InterPro" id="IPR014001">
    <property type="entry name" value="Helicase_ATP-bd"/>
</dbReference>
<comment type="catalytic activity">
    <reaction evidence="7">
        <text>ATP + H2O = ADP + phosphate + H(+)</text>
        <dbReference type="Rhea" id="RHEA:13065"/>
        <dbReference type="ChEBI" id="CHEBI:15377"/>
        <dbReference type="ChEBI" id="CHEBI:15378"/>
        <dbReference type="ChEBI" id="CHEBI:30616"/>
        <dbReference type="ChEBI" id="CHEBI:43474"/>
        <dbReference type="ChEBI" id="CHEBI:456216"/>
        <dbReference type="EC" id="5.6.2.3"/>
    </reaction>
</comment>
<dbReference type="PANTHER" id="PTHR11472:SF34">
    <property type="entry name" value="REGULATOR OF TELOMERE ELONGATION HELICASE 1"/>
    <property type="match status" value="1"/>
</dbReference>
<dbReference type="SUPFAM" id="SSF53098">
    <property type="entry name" value="Ribonuclease H-like"/>
    <property type="match status" value="1"/>
</dbReference>
<dbReference type="InterPro" id="IPR045028">
    <property type="entry name" value="DinG/Rad3-like"/>
</dbReference>
<reference evidence="11 12" key="1">
    <citation type="submission" date="2019-03" db="EMBL/GenBank/DDBJ databases">
        <title>Draft Genome Sequence of Desulfosporosinus fructosivorans Strain 63.6F, Isolated from Marine Sediment in the Baltic Sea.</title>
        <authorList>
            <person name="Hausmann B."/>
            <person name="Vandieken V."/>
            <person name="Pjevac P."/>
            <person name="Schreck K."/>
            <person name="Herbold C.W."/>
            <person name="Loy A."/>
        </authorList>
    </citation>
    <scope>NUCLEOTIDE SEQUENCE [LARGE SCALE GENOMIC DNA]</scope>
    <source>
        <strain evidence="11 12">63.6F</strain>
    </source>
</reference>
<dbReference type="InterPro" id="IPR036397">
    <property type="entry name" value="RNaseH_sf"/>
</dbReference>
<comment type="similarity">
    <text evidence="8">Belongs to the helicase family. DinG subfamily. Type 2 sub-subfamily.</text>
</comment>
<dbReference type="InterPro" id="IPR013520">
    <property type="entry name" value="Ribonucl_H"/>
</dbReference>
<protein>
    <recommendedName>
        <fullName evidence="8">3'-5' exonuclease DinG</fullName>
        <ecNumber evidence="8">3.1.-.-</ecNumber>
    </recommendedName>
</protein>
<dbReference type="EMBL" id="SPQQ01000006">
    <property type="protein sequence ID" value="TGE37070.1"/>
    <property type="molecule type" value="Genomic_DNA"/>
</dbReference>
<proteinExistence type="inferred from homology"/>
<dbReference type="Gene3D" id="3.40.50.300">
    <property type="entry name" value="P-loop containing nucleotide triphosphate hydrolases"/>
    <property type="match status" value="2"/>
</dbReference>
<comment type="cofactor">
    <cofactor evidence="1">
        <name>[4Fe-4S] cluster</name>
        <dbReference type="ChEBI" id="CHEBI:49883"/>
    </cofactor>
</comment>
<gene>
    <name evidence="8" type="primary">dinG</name>
    <name evidence="11" type="ORF">E4K67_16865</name>
</gene>
<evidence type="ECO:0000313" key="11">
    <source>
        <dbReference type="EMBL" id="TGE37070.1"/>
    </source>
</evidence>
<dbReference type="InterPro" id="IPR006555">
    <property type="entry name" value="ATP-dep_Helicase_C"/>
</dbReference>
<dbReference type="CDD" id="cd06127">
    <property type="entry name" value="DEDDh"/>
    <property type="match status" value="1"/>
</dbReference>
<feature type="binding site" evidence="8">
    <location>
        <begin position="283"/>
        <end position="290"/>
    </location>
    <ligand>
        <name>ATP</name>
        <dbReference type="ChEBI" id="CHEBI:30616"/>
    </ligand>
</feature>
<keyword evidence="4 8" id="KW-0378">Hydrolase</keyword>
<keyword evidence="2 8" id="KW-0540">Nuclease</keyword>
<dbReference type="Gene3D" id="3.30.420.10">
    <property type="entry name" value="Ribonuclease H-like superfamily/Ribonuclease H"/>
    <property type="match status" value="1"/>
</dbReference>
<dbReference type="GO" id="GO:0005524">
    <property type="term" value="F:ATP binding"/>
    <property type="evidence" value="ECO:0007669"/>
    <property type="project" value="UniProtKB-UniRule"/>
</dbReference>
<keyword evidence="11" id="KW-0347">Helicase</keyword>
<evidence type="ECO:0000256" key="8">
    <source>
        <dbReference type="HAMAP-Rule" id="MF_02206"/>
    </source>
</evidence>
<dbReference type="EC" id="3.1.-.-" evidence="8"/>
<name>A0A4Z0R2S3_9FIRM</name>
<evidence type="ECO:0000256" key="3">
    <source>
        <dbReference type="ARBA" id="ARBA00022741"/>
    </source>
</evidence>
<organism evidence="11 12">
    <name type="scientific">Desulfosporosinus fructosivorans</name>
    <dbReference type="NCBI Taxonomy" id="2018669"/>
    <lineage>
        <taxon>Bacteria</taxon>
        <taxon>Bacillati</taxon>
        <taxon>Bacillota</taxon>
        <taxon>Clostridia</taxon>
        <taxon>Eubacteriales</taxon>
        <taxon>Desulfitobacteriaceae</taxon>
        <taxon>Desulfosporosinus</taxon>
    </lineage>
</organism>
<dbReference type="SUPFAM" id="SSF52540">
    <property type="entry name" value="P-loop containing nucleoside triphosphate hydrolases"/>
    <property type="match status" value="2"/>
</dbReference>
<evidence type="ECO:0000259" key="10">
    <source>
        <dbReference type="PROSITE" id="PS51193"/>
    </source>
</evidence>
<dbReference type="PROSITE" id="PS51193">
    <property type="entry name" value="HELICASE_ATP_BIND_2"/>
    <property type="match status" value="1"/>
</dbReference>
<feature type="short sequence motif" description="DEAH box" evidence="8">
    <location>
        <begin position="464"/>
        <end position="467"/>
    </location>
</feature>
<evidence type="ECO:0000259" key="9">
    <source>
        <dbReference type="PROSITE" id="PS51192"/>
    </source>
</evidence>
<dbReference type="InterPro" id="IPR012337">
    <property type="entry name" value="RNaseH-like_sf"/>
</dbReference>
<evidence type="ECO:0000256" key="4">
    <source>
        <dbReference type="ARBA" id="ARBA00022801"/>
    </source>
</evidence>
<dbReference type="GO" id="GO:0008408">
    <property type="term" value="F:3'-5' exonuclease activity"/>
    <property type="evidence" value="ECO:0007669"/>
    <property type="project" value="UniProtKB-UniRule"/>
</dbReference>
<dbReference type="HAMAP" id="MF_02206">
    <property type="entry name" value="DinG_exonucl"/>
    <property type="match status" value="1"/>
</dbReference>
<evidence type="ECO:0000256" key="2">
    <source>
        <dbReference type="ARBA" id="ARBA00022722"/>
    </source>
</evidence>
<sequence>MLSKDIVVFDVATTGLEVLKDEIIEFAALRIRDGEIQGTCHFLVLPEQEITNKVLNLTGIKVEELDGACHLDEHSHEIQEFFQDAVLVGHRITFLLSLLERKLNVRFQQSQWDTLELARIFFPTVHDYQLPYLAERLPLALQEGARGHRSEMNAWLTWKLFETCRKKSLEFDLSFFDQTKGLLEGWAGRGFIDQSHKEITRRFPDRQIRTDIVLAPLSEGIFSSDTNQTDKIPVSIDWVVDCFSPGGILEQNLIGYESRPGQVKMAKLIAEGLTSSQHVVVEAGTGTGKSFAYLLPCLWSAKKTGKKVVVATHTIPLQEQLQKKDIPILETILPFSFKVSVLKGKSNYCCLKSLQGYMTNPREISREEQRLALLSILVWIRETQTGDLQELSKVPGLIQIWASLNADNETCIPGKCSKAGLCFLLRARKKAEEADLLIVNHSLLFADLKTDYNVLPEYHQLVIDEAHQVYQTALQHLGSDMSLENVTRIIDNIYKLTGQNFYGLVKQRLGPLTHRVPSVAWEIFEKRLDDLPENCSMVVEQAKELFQLLLLIIGKERTYRFVASHSTQTWWGTLNIQFENLIGRIKALIAVLESLKSALSGEDAEEIEELKYVLVGHQRELQALLDTLILVLNVHNPKQVTWLEQNSRLYLKTSPIEVSDILKEKIFSRFDSVILTSATLSISNSFEHFLRDIGLPNTTRTAQVDSPFDYEQQMRLFVVKKGLGQYDSDEEKAENLSEFITEVAERMNGRTLVLFTAHKLLRDTYASLNPKLSRIGIETLAQGFHGERSTILEAFKRNPKSVLLGANSFWEGIDIPGDTLSCVILVKLPFWPPSLPLIEARSEFLKSLGRDPFQELLLPEAVIRFKQGFGRLIRSKGDRGVVILLDDRVIEKYYGRFFLNSLPIGTHIRGGNSLILRKLEEWKAMELG</sequence>
<dbReference type="SMART" id="SM00479">
    <property type="entry name" value="EXOIII"/>
    <property type="match status" value="1"/>
</dbReference>
<dbReference type="SMART" id="SM00491">
    <property type="entry name" value="HELICc2"/>
    <property type="match status" value="1"/>
</dbReference>
<feature type="domain" description="Helicase ATP-binding" evidence="10">
    <location>
        <begin position="248"/>
        <end position="516"/>
    </location>
</feature>
<dbReference type="GO" id="GO:0003676">
    <property type="term" value="F:nucleic acid binding"/>
    <property type="evidence" value="ECO:0007669"/>
    <property type="project" value="InterPro"/>
</dbReference>
<dbReference type="InterPro" id="IPR011545">
    <property type="entry name" value="DEAD/DEAH_box_helicase_dom"/>
</dbReference>
<keyword evidence="3 8" id="KW-0547">Nucleotide-binding</keyword>